<dbReference type="EMBL" id="FXAH01000022">
    <property type="protein sequence ID" value="SMF80322.1"/>
    <property type="molecule type" value="Genomic_DNA"/>
</dbReference>
<evidence type="ECO:0000256" key="5">
    <source>
        <dbReference type="ARBA" id="ARBA00093797"/>
    </source>
</evidence>
<proteinExistence type="predicted"/>
<dbReference type="GeneID" id="95549980"/>
<reference evidence="7" key="1">
    <citation type="submission" date="2017-04" db="EMBL/GenBank/DDBJ databases">
        <authorList>
            <person name="Varghese N."/>
            <person name="Submissions S."/>
        </authorList>
    </citation>
    <scope>NUCLEOTIDE SEQUENCE [LARGE SCALE GENOMIC DNA]</scope>
    <source>
        <strain evidence="7">Ballard 720</strain>
    </source>
</reference>
<name>A0A1X7H775_TRICW</name>
<protein>
    <recommendedName>
        <fullName evidence="5">Flagellar protein FliT</fullName>
    </recommendedName>
</protein>
<evidence type="ECO:0000256" key="2">
    <source>
        <dbReference type="ARBA" id="ARBA00022490"/>
    </source>
</evidence>
<evidence type="ECO:0000256" key="4">
    <source>
        <dbReference type="ARBA" id="ARBA00023186"/>
    </source>
</evidence>
<dbReference type="Proteomes" id="UP000192911">
    <property type="component" value="Unassembled WGS sequence"/>
</dbReference>
<dbReference type="AlphaFoldDB" id="A0A1X7H775"/>
<dbReference type="Pfam" id="PF05400">
    <property type="entry name" value="FliT"/>
    <property type="match status" value="1"/>
</dbReference>
<evidence type="ECO:0000256" key="1">
    <source>
        <dbReference type="ARBA" id="ARBA00004514"/>
    </source>
</evidence>
<accession>A0A1X7H775</accession>
<keyword evidence="3" id="KW-1005">Bacterial flagellum biogenesis</keyword>
<organism evidence="6 7">
    <name type="scientific">Trinickia caryophylli</name>
    <name type="common">Paraburkholderia caryophylli</name>
    <dbReference type="NCBI Taxonomy" id="28094"/>
    <lineage>
        <taxon>Bacteria</taxon>
        <taxon>Pseudomonadati</taxon>
        <taxon>Pseudomonadota</taxon>
        <taxon>Betaproteobacteria</taxon>
        <taxon>Burkholderiales</taxon>
        <taxon>Burkholderiaceae</taxon>
        <taxon>Trinickia</taxon>
    </lineage>
</organism>
<keyword evidence="7" id="KW-1185">Reference proteome</keyword>
<dbReference type="InterPro" id="IPR008622">
    <property type="entry name" value="FliT"/>
</dbReference>
<keyword evidence="4" id="KW-0143">Chaperone</keyword>
<evidence type="ECO:0000313" key="6">
    <source>
        <dbReference type="EMBL" id="SMF80322.1"/>
    </source>
</evidence>
<gene>
    <name evidence="6" type="ORF">SAMN06295900_12237</name>
</gene>
<sequence length="100" mass="11081">MTLEQPLARAYELTRSIAAAASEDNWLGAAELVEQRSPLLMSLKAEQTEEALAAIREIQKLDDAIMQRATGAREMVASKFQEAQRRVAAAGFYQKTGQLR</sequence>
<dbReference type="GO" id="GO:0044781">
    <property type="term" value="P:bacterial-type flagellum organization"/>
    <property type="evidence" value="ECO:0007669"/>
    <property type="project" value="UniProtKB-KW"/>
</dbReference>
<dbReference type="RefSeq" id="WP_085230603.1">
    <property type="nucleotide sequence ID" value="NZ_BSQD01000009.1"/>
</dbReference>
<comment type="subcellular location">
    <subcellularLocation>
        <location evidence="1">Cytoplasm</location>
        <location evidence="1">Cytosol</location>
    </subcellularLocation>
</comment>
<keyword evidence="2" id="KW-0963">Cytoplasm</keyword>
<evidence type="ECO:0000256" key="3">
    <source>
        <dbReference type="ARBA" id="ARBA00022795"/>
    </source>
</evidence>
<evidence type="ECO:0000313" key="7">
    <source>
        <dbReference type="Proteomes" id="UP000192911"/>
    </source>
</evidence>